<accession>A0A556VKR7</accession>
<evidence type="ECO:0000256" key="1">
    <source>
        <dbReference type="SAM" id="Coils"/>
    </source>
</evidence>
<keyword evidence="3" id="KW-1185">Reference proteome</keyword>
<protein>
    <submittedName>
        <fullName evidence="2">Uncharacterized protein</fullName>
    </submittedName>
</protein>
<sequence>MNKAPNIYRSPKESACHPAADESTFRGSQEELCSWRWILGPPGMRGRGRAEGGQKGFDDRRDKRVKLCHSASPDTSVNTTLQLNNLMNHRSEALTNRDKAYLCPLQRHLPITHIWEIMHVKANYRNEAVEVEEKVVKVEVELRLVKEEEEEKALVVVMLRKVVMIEVVEKLEVRVLLMEVVEVEVGKKDVVVMAEELVKKLPKKAVPRPLGCSPPHELLH</sequence>
<evidence type="ECO:0000313" key="2">
    <source>
        <dbReference type="EMBL" id="TTN01730.1"/>
    </source>
</evidence>
<dbReference type="EMBL" id="VCAZ01000244">
    <property type="protein sequence ID" value="TTN01730.1"/>
    <property type="molecule type" value="Genomic_DNA"/>
</dbReference>
<name>A0A556VKR7_BAGYA</name>
<evidence type="ECO:0000313" key="3">
    <source>
        <dbReference type="Proteomes" id="UP000319801"/>
    </source>
</evidence>
<feature type="coiled-coil region" evidence="1">
    <location>
        <begin position="121"/>
        <end position="148"/>
    </location>
</feature>
<organism evidence="2 3">
    <name type="scientific">Bagarius yarrelli</name>
    <name type="common">Goonch</name>
    <name type="synonym">Bagrus yarrelli</name>
    <dbReference type="NCBI Taxonomy" id="175774"/>
    <lineage>
        <taxon>Eukaryota</taxon>
        <taxon>Metazoa</taxon>
        <taxon>Chordata</taxon>
        <taxon>Craniata</taxon>
        <taxon>Vertebrata</taxon>
        <taxon>Euteleostomi</taxon>
        <taxon>Actinopterygii</taxon>
        <taxon>Neopterygii</taxon>
        <taxon>Teleostei</taxon>
        <taxon>Ostariophysi</taxon>
        <taxon>Siluriformes</taxon>
        <taxon>Sisoridae</taxon>
        <taxon>Sisorinae</taxon>
        <taxon>Bagarius</taxon>
    </lineage>
</organism>
<dbReference type="AlphaFoldDB" id="A0A556VKR7"/>
<keyword evidence="1" id="KW-0175">Coiled coil</keyword>
<gene>
    <name evidence="2" type="ORF">Baya_15890</name>
</gene>
<dbReference type="Proteomes" id="UP000319801">
    <property type="component" value="Unassembled WGS sequence"/>
</dbReference>
<proteinExistence type="predicted"/>
<reference evidence="2 3" key="1">
    <citation type="journal article" date="2019" name="Genome Biol. Evol.">
        <title>Whole-Genome Sequencing of the Giant Devil Catfish, Bagarius yarrelli.</title>
        <authorList>
            <person name="Jiang W."/>
            <person name="Lv Y."/>
            <person name="Cheng L."/>
            <person name="Yang K."/>
            <person name="Chao B."/>
            <person name="Wang X."/>
            <person name="Li Y."/>
            <person name="Pan X."/>
            <person name="You X."/>
            <person name="Zhang Y."/>
            <person name="Yang J."/>
            <person name="Li J."/>
            <person name="Zhang X."/>
            <person name="Liu S."/>
            <person name="Sun C."/>
            <person name="Yang J."/>
            <person name="Shi Q."/>
        </authorList>
    </citation>
    <scope>NUCLEOTIDE SEQUENCE [LARGE SCALE GENOMIC DNA]</scope>
    <source>
        <strain evidence="2">JWS20170419001</strain>
        <tissue evidence="2">Muscle</tissue>
    </source>
</reference>
<comment type="caution">
    <text evidence="2">The sequence shown here is derived from an EMBL/GenBank/DDBJ whole genome shotgun (WGS) entry which is preliminary data.</text>
</comment>